<reference evidence="2" key="1">
    <citation type="journal article" date="2015" name="PLoS ONE">
        <title>An Insight into the Sialome of the Lone Star Tick, Amblyomma americanum, with a Glimpse on Its Time Dependent Gene Expression.</title>
        <authorList>
            <person name="Karim S."/>
            <person name="Ribeiro J.M."/>
        </authorList>
    </citation>
    <scope>NUCLEOTIDE SEQUENCE</scope>
    <source>
        <tissue evidence="2">Salivary gland</tissue>
    </source>
</reference>
<dbReference type="EMBL" id="GBZX01001238">
    <property type="protein sequence ID" value="JAG91502.1"/>
    <property type="molecule type" value="mRNA"/>
</dbReference>
<sequence>MRSHLVCTVIFLLYVHSLMKSLNACDPTKRQPDKTNPCAGKDCDRGKCKQVGCSKCTGSNPWCAGYCTK</sequence>
<feature type="chain" id="PRO_5002203389" evidence="1">
    <location>
        <begin position="25"/>
        <end position="69"/>
    </location>
</feature>
<name>A0A0C9SCM2_AMBAM</name>
<organism evidence="2">
    <name type="scientific">Amblyomma americanum</name>
    <name type="common">Lone star tick</name>
    <dbReference type="NCBI Taxonomy" id="6943"/>
    <lineage>
        <taxon>Eukaryota</taxon>
        <taxon>Metazoa</taxon>
        <taxon>Ecdysozoa</taxon>
        <taxon>Arthropoda</taxon>
        <taxon>Chelicerata</taxon>
        <taxon>Arachnida</taxon>
        <taxon>Acari</taxon>
        <taxon>Parasitiformes</taxon>
        <taxon>Ixodida</taxon>
        <taxon>Ixodoidea</taxon>
        <taxon>Ixodidae</taxon>
        <taxon>Amblyomminae</taxon>
        <taxon>Amblyomma</taxon>
    </lineage>
</organism>
<dbReference type="AlphaFoldDB" id="A0A0C9SCM2"/>
<keyword evidence="1" id="KW-0732">Signal</keyword>
<proteinExistence type="evidence at transcript level"/>
<accession>A0A0C9SCM2</accession>
<feature type="signal peptide" evidence="1">
    <location>
        <begin position="1"/>
        <end position="24"/>
    </location>
</feature>
<evidence type="ECO:0000256" key="1">
    <source>
        <dbReference type="SAM" id="SignalP"/>
    </source>
</evidence>
<evidence type="ECO:0000313" key="2">
    <source>
        <dbReference type="EMBL" id="JAG91502.1"/>
    </source>
</evidence>
<protein>
    <submittedName>
        <fullName evidence="2">Putative secreted protein</fullName>
    </submittedName>
</protein>